<dbReference type="SUPFAM" id="SSF53623">
    <property type="entry name" value="MurD-like peptide ligases, catalytic domain"/>
    <property type="match status" value="1"/>
</dbReference>
<name>A0ABU5MSE7_9BACT</name>
<dbReference type="Proteomes" id="UP001290861">
    <property type="component" value="Unassembled WGS sequence"/>
</dbReference>
<keyword evidence="16" id="KW-1185">Reference proteome</keyword>
<dbReference type="HAMAP" id="MF_02019">
    <property type="entry name" value="MurF"/>
    <property type="match status" value="1"/>
</dbReference>
<evidence type="ECO:0000256" key="2">
    <source>
        <dbReference type="ARBA" id="ARBA00022598"/>
    </source>
</evidence>
<dbReference type="Pfam" id="PF08245">
    <property type="entry name" value="Mur_ligase_M"/>
    <property type="match status" value="1"/>
</dbReference>
<evidence type="ECO:0000313" key="16">
    <source>
        <dbReference type="Proteomes" id="UP001290861"/>
    </source>
</evidence>
<dbReference type="Pfam" id="PF02875">
    <property type="entry name" value="Mur_ligase_C"/>
    <property type="match status" value="1"/>
</dbReference>
<keyword evidence="2 10" id="KW-0436">Ligase</keyword>
<sequence>MRSFRPGELSQWVSRLWKNGMPSQSITGISHDTRKIQSGELYVAIRGAHFDGHEFVQTALDKGAVGALVDDRFQGLENCPLLQVSDTIKGLQDMAAGYRKEWISSTVGITGSVGKTTVKEMCADVLSMDGLTHRTEGNFNNHIGLPLTMLNMPQRARYGVFEIGMNQPGEIGPLTGLLRPKYGIITTIGNAHREAFQSLEDIAHEKMRLAERIPDSGLVFLDRDSRWFSMIRQHTPAEVVTVSFEGEADYTGRRSGERIMTVEGFAYTIPKPGEYMMRNALFAIALGLQLKLSPEEINEGLSRFKAPPMRWEKTIVHGIHFINDAYNANPLSMRASLKTFAQLPGVGRRWAVIGGMRELGAVSGDEHAELGRFVDGLGLDGVITVGELGAQILCDRVPGFFQTLEKAEAAAILKEQLSAGAHVLLKASRGEELEKVIGYFAEMSGPEG</sequence>
<dbReference type="InterPro" id="IPR051046">
    <property type="entry name" value="MurCDEF_CellWall_CoF430Synth"/>
</dbReference>
<keyword evidence="3 10" id="KW-0132">Cell division</keyword>
<keyword evidence="8 10" id="KW-0131">Cell cycle</keyword>
<evidence type="ECO:0000256" key="3">
    <source>
        <dbReference type="ARBA" id="ARBA00022618"/>
    </source>
</evidence>
<keyword evidence="9 10" id="KW-0961">Cell wall biogenesis/degradation</keyword>
<dbReference type="Gene3D" id="3.90.190.20">
    <property type="entry name" value="Mur ligase, C-terminal domain"/>
    <property type="match status" value="1"/>
</dbReference>
<dbReference type="InterPro" id="IPR036565">
    <property type="entry name" value="Mur-like_cat_sf"/>
</dbReference>
<protein>
    <recommendedName>
        <fullName evidence="10 11">UDP-N-acetylmuramoyl-tripeptide--D-alanyl-D-alanine ligase</fullName>
        <ecNumber evidence="10 11">6.3.2.10</ecNumber>
    </recommendedName>
    <alternativeName>
        <fullName evidence="10">D-alanyl-D-alanine-adding enzyme</fullName>
    </alternativeName>
</protein>
<evidence type="ECO:0000256" key="10">
    <source>
        <dbReference type="HAMAP-Rule" id="MF_02019"/>
    </source>
</evidence>
<comment type="subcellular location">
    <subcellularLocation>
        <location evidence="10 11">Cytoplasm</location>
    </subcellularLocation>
</comment>
<comment type="caution">
    <text evidence="15">The sequence shown here is derived from an EMBL/GenBank/DDBJ whole genome shotgun (WGS) entry which is preliminary data.</text>
</comment>
<feature type="domain" description="Mur ligase N-terminal catalytic" evidence="12">
    <location>
        <begin position="26"/>
        <end position="72"/>
    </location>
</feature>
<evidence type="ECO:0000313" key="15">
    <source>
        <dbReference type="EMBL" id="MDZ8117120.1"/>
    </source>
</evidence>
<feature type="domain" description="Mur ligase central" evidence="14">
    <location>
        <begin position="109"/>
        <end position="286"/>
    </location>
</feature>
<keyword evidence="7 10" id="KW-0573">Peptidoglycan synthesis</keyword>
<comment type="similarity">
    <text evidence="10">Belongs to the MurCDEF family. MurF subfamily.</text>
</comment>
<dbReference type="PANTHER" id="PTHR43024">
    <property type="entry name" value="UDP-N-ACETYLMURAMOYL-TRIPEPTIDE--D-ALANYL-D-ALANINE LIGASE"/>
    <property type="match status" value="1"/>
</dbReference>
<dbReference type="InterPro" id="IPR004101">
    <property type="entry name" value="Mur_ligase_C"/>
</dbReference>
<keyword evidence="4 10" id="KW-0547">Nucleotide-binding</keyword>
<dbReference type="NCBIfam" id="TIGR01143">
    <property type="entry name" value="murF"/>
    <property type="match status" value="1"/>
</dbReference>
<gene>
    <name evidence="10 15" type="primary">murF</name>
    <name evidence="15" type="ORF">P9H32_00645</name>
</gene>
<dbReference type="EC" id="6.3.2.10" evidence="10 11"/>
<accession>A0ABU5MSE7</accession>
<dbReference type="SUPFAM" id="SSF63418">
    <property type="entry name" value="MurE/MurF N-terminal domain"/>
    <property type="match status" value="1"/>
</dbReference>
<evidence type="ECO:0000256" key="7">
    <source>
        <dbReference type="ARBA" id="ARBA00022984"/>
    </source>
</evidence>
<keyword evidence="6 10" id="KW-0133">Cell shape</keyword>
<comment type="catalytic activity">
    <reaction evidence="10 11">
        <text>D-alanyl-D-alanine + UDP-N-acetyl-alpha-D-muramoyl-L-alanyl-gamma-D-glutamyl-meso-2,6-diaminopimelate + ATP = UDP-N-acetyl-alpha-D-muramoyl-L-alanyl-gamma-D-glutamyl-meso-2,6-diaminopimeloyl-D-alanyl-D-alanine + ADP + phosphate + H(+)</text>
        <dbReference type="Rhea" id="RHEA:28374"/>
        <dbReference type="ChEBI" id="CHEBI:15378"/>
        <dbReference type="ChEBI" id="CHEBI:30616"/>
        <dbReference type="ChEBI" id="CHEBI:43474"/>
        <dbReference type="ChEBI" id="CHEBI:57822"/>
        <dbReference type="ChEBI" id="CHEBI:61386"/>
        <dbReference type="ChEBI" id="CHEBI:83905"/>
        <dbReference type="ChEBI" id="CHEBI:456216"/>
        <dbReference type="EC" id="6.3.2.10"/>
    </reaction>
</comment>
<keyword evidence="5 10" id="KW-0067">ATP-binding</keyword>
<dbReference type="Gene3D" id="3.40.1190.10">
    <property type="entry name" value="Mur-like, catalytic domain"/>
    <property type="match status" value="1"/>
</dbReference>
<dbReference type="RefSeq" id="WP_322606925.1">
    <property type="nucleotide sequence ID" value="NZ_JARVCO010000002.1"/>
</dbReference>
<comment type="function">
    <text evidence="10 11">Involved in cell wall formation. Catalyzes the final step in the synthesis of UDP-N-acetylmuramoyl-pentapeptide, the precursor of murein.</text>
</comment>
<evidence type="ECO:0000259" key="12">
    <source>
        <dbReference type="Pfam" id="PF01225"/>
    </source>
</evidence>
<evidence type="ECO:0000256" key="4">
    <source>
        <dbReference type="ARBA" id="ARBA00022741"/>
    </source>
</evidence>
<dbReference type="Pfam" id="PF01225">
    <property type="entry name" value="Mur_ligase"/>
    <property type="match status" value="1"/>
</dbReference>
<organism evidence="15 16">
    <name type="scientific">Pontiella agarivorans</name>
    <dbReference type="NCBI Taxonomy" id="3038953"/>
    <lineage>
        <taxon>Bacteria</taxon>
        <taxon>Pseudomonadati</taxon>
        <taxon>Kiritimatiellota</taxon>
        <taxon>Kiritimatiellia</taxon>
        <taxon>Kiritimatiellales</taxon>
        <taxon>Pontiellaceae</taxon>
        <taxon>Pontiella</taxon>
    </lineage>
</organism>
<dbReference type="Gene3D" id="3.40.1390.10">
    <property type="entry name" value="MurE/MurF, N-terminal domain"/>
    <property type="match status" value="1"/>
</dbReference>
<evidence type="ECO:0000256" key="5">
    <source>
        <dbReference type="ARBA" id="ARBA00022840"/>
    </source>
</evidence>
<dbReference type="InterPro" id="IPR000713">
    <property type="entry name" value="Mur_ligase_N"/>
</dbReference>
<comment type="pathway">
    <text evidence="10 11">Cell wall biogenesis; peptidoglycan biosynthesis.</text>
</comment>
<evidence type="ECO:0000256" key="9">
    <source>
        <dbReference type="ARBA" id="ARBA00023316"/>
    </source>
</evidence>
<reference evidence="15 16" key="1">
    <citation type="journal article" date="2024" name="Appl. Environ. Microbiol.">
        <title>Pontiella agarivorans sp. nov., a novel marine anaerobic bacterium capable of degrading macroalgal polysaccharides and fixing nitrogen.</title>
        <authorList>
            <person name="Liu N."/>
            <person name="Kivenson V."/>
            <person name="Peng X."/>
            <person name="Cui Z."/>
            <person name="Lankiewicz T.S."/>
            <person name="Gosselin K.M."/>
            <person name="English C.J."/>
            <person name="Blair E.M."/>
            <person name="O'Malley M.A."/>
            <person name="Valentine D.L."/>
        </authorList>
    </citation>
    <scope>NUCLEOTIDE SEQUENCE [LARGE SCALE GENOMIC DNA]</scope>
    <source>
        <strain evidence="15 16">NLcol2</strain>
    </source>
</reference>
<dbReference type="InterPro" id="IPR005863">
    <property type="entry name" value="UDP-N-AcMur_synth"/>
</dbReference>
<proteinExistence type="inferred from homology"/>
<dbReference type="GO" id="GO:0047480">
    <property type="term" value="F:UDP-N-acetylmuramoyl-tripeptide-D-alanyl-D-alanine ligase activity"/>
    <property type="evidence" value="ECO:0007669"/>
    <property type="project" value="UniProtKB-EC"/>
</dbReference>
<feature type="binding site" evidence="10">
    <location>
        <begin position="111"/>
        <end position="117"/>
    </location>
    <ligand>
        <name>ATP</name>
        <dbReference type="ChEBI" id="CHEBI:30616"/>
    </ligand>
</feature>
<dbReference type="SUPFAM" id="SSF53244">
    <property type="entry name" value="MurD-like peptide ligases, peptide-binding domain"/>
    <property type="match status" value="1"/>
</dbReference>
<dbReference type="InterPro" id="IPR013221">
    <property type="entry name" value="Mur_ligase_cen"/>
</dbReference>
<evidence type="ECO:0000256" key="11">
    <source>
        <dbReference type="RuleBase" id="RU004136"/>
    </source>
</evidence>
<evidence type="ECO:0000256" key="8">
    <source>
        <dbReference type="ARBA" id="ARBA00023306"/>
    </source>
</evidence>
<keyword evidence="1 10" id="KW-0963">Cytoplasm</keyword>
<evidence type="ECO:0000256" key="1">
    <source>
        <dbReference type="ARBA" id="ARBA00022490"/>
    </source>
</evidence>
<evidence type="ECO:0000259" key="14">
    <source>
        <dbReference type="Pfam" id="PF08245"/>
    </source>
</evidence>
<feature type="domain" description="Mur ligase C-terminal" evidence="13">
    <location>
        <begin position="310"/>
        <end position="429"/>
    </location>
</feature>
<dbReference type="EMBL" id="JARVCO010000002">
    <property type="protein sequence ID" value="MDZ8117120.1"/>
    <property type="molecule type" value="Genomic_DNA"/>
</dbReference>
<evidence type="ECO:0000256" key="6">
    <source>
        <dbReference type="ARBA" id="ARBA00022960"/>
    </source>
</evidence>
<dbReference type="InterPro" id="IPR036615">
    <property type="entry name" value="Mur_ligase_C_dom_sf"/>
</dbReference>
<evidence type="ECO:0000259" key="13">
    <source>
        <dbReference type="Pfam" id="PF02875"/>
    </source>
</evidence>
<dbReference type="InterPro" id="IPR035911">
    <property type="entry name" value="MurE/MurF_N"/>
</dbReference>
<dbReference type="PANTHER" id="PTHR43024:SF1">
    <property type="entry name" value="UDP-N-ACETYLMURAMOYL-TRIPEPTIDE--D-ALANYL-D-ALANINE LIGASE"/>
    <property type="match status" value="1"/>
</dbReference>